<sequence length="1108" mass="117355">MVSLVHWCYTTARTRVWTMTMRTLWRASVPKFVEEAGDTDEDEEDNDDGGGGDEYGEDEIVLDSLLELDTDDNDDERDMVEVLNVVSPGSVKFPLSVQVVLLLAVLLSEQELDDSGSLLDVGGVIMNVEVMVVLAWVIVVSLHVVVAGLDQDSVSEQLVDRGGIYDSVHVVELKKPDEKESVDNGLEERPDWPRVTVAVLVSPPPPPGLGRSLNVVVEGDSDADAAVEDDVPEIPVLVGAPVGWFVTETETDTEGVLDVVEASETDLDRVGNVELVIEGEPESSEPDDGLPLPVTMAPPDEVIARETVEIKLTPEELAVPLDPVSVTVILLEVAFEGRSVSVSVTTNVVPLSVPVIPLPWLSVREKDVWFEIVPPISLPSPVVLAVLMFAEGDKVGEAAPTGLADMGPVGEAAVLVVLRDRPEPERDVDTAPVANEEAVPKVVALVAENGGSRLGRRKLDSDTPARLLDVTEAVGPSLSSETMEIELVTVPEMMVHVAVPTIAEDWPLGPPENVEFETGKGGAEDVELPAAEVDIRPEIVDVVLPVKPPDREADGIRDPRLSVCKLSDDESVLVCEEVDCPPGTGTPEIQGVLVKFQAPELIAVGLPGKESSDVELDIATEMSVTTITVQVDASPVATIVLVTFPLCKEIEGATLVCSNEEAVTLVGNAGRLVTTVDVHKSPVPVPTRVLVMFTVADPVPEPTKVLVTFWLDHENGGEILGKTVGNDGRAKESEADEAEPLLTRLVVQELPVLVPVRVTIVALGLGQENGGNTLVKSGSVGVTDVLLAVAVADPVWFQVDVQAPPVPPPVPGSFVVVFWTGQEKGGNTLVMTVTSGGLVKVTVDGPDPWSTSVDVHVPPPVPVPMIVAVVFCGDGHENGGKTLVKTYVDVQDPPVPVPVMMVVTLGRGHEKGGKILVKTVGSDPPVRVAFGVIDPLTTKVDVHTPSVADSVESTVALWVCHENVPLTGCNESVLLPNDEEEMVEVWVPLVLAALVIPEKGAVAVPDGPVIVLRGVVVFPKNCVPDATVPLLTPPTEPAEGVKNSVPDCELVTSGRPVALPLKSDEMTLERTVSEEIVLDVRGVGNNEVGFGKLLLGELVGPVTTLVGD</sequence>
<accession>A0A136J0J4</accession>
<reference evidence="3" key="1">
    <citation type="submission" date="2016-02" db="EMBL/GenBank/DDBJ databases">
        <title>Draft genome sequence of Microdochium bolleyi, a fungal endophyte of beachgrass.</title>
        <authorList>
            <consortium name="DOE Joint Genome Institute"/>
            <person name="David A.S."/>
            <person name="May G."/>
            <person name="Haridas S."/>
            <person name="Lim J."/>
            <person name="Wang M."/>
            <person name="Labutti K."/>
            <person name="Lipzen A."/>
            <person name="Barry K."/>
            <person name="Grigoriev I.V."/>
        </authorList>
    </citation>
    <scope>NUCLEOTIDE SEQUENCE [LARGE SCALE GENOMIC DNA]</scope>
    <source>
        <strain evidence="3">J235TASD1</strain>
    </source>
</reference>
<evidence type="ECO:0000313" key="2">
    <source>
        <dbReference type="EMBL" id="KXJ90554.1"/>
    </source>
</evidence>
<evidence type="ECO:0000256" key="1">
    <source>
        <dbReference type="SAM" id="MobiDB-lite"/>
    </source>
</evidence>
<keyword evidence="3" id="KW-1185">Reference proteome</keyword>
<name>A0A136J0J4_9PEZI</name>
<protein>
    <submittedName>
        <fullName evidence="2">Uncharacterized protein</fullName>
    </submittedName>
</protein>
<proteinExistence type="predicted"/>
<evidence type="ECO:0000313" key="3">
    <source>
        <dbReference type="Proteomes" id="UP000070501"/>
    </source>
</evidence>
<dbReference type="AlphaFoldDB" id="A0A136J0J4"/>
<organism evidence="2 3">
    <name type="scientific">Microdochium bolleyi</name>
    <dbReference type="NCBI Taxonomy" id="196109"/>
    <lineage>
        <taxon>Eukaryota</taxon>
        <taxon>Fungi</taxon>
        <taxon>Dikarya</taxon>
        <taxon>Ascomycota</taxon>
        <taxon>Pezizomycotina</taxon>
        <taxon>Sordariomycetes</taxon>
        <taxon>Xylariomycetidae</taxon>
        <taxon>Xylariales</taxon>
        <taxon>Microdochiaceae</taxon>
        <taxon>Microdochium</taxon>
    </lineage>
</organism>
<dbReference type="EMBL" id="KQ964252">
    <property type="protein sequence ID" value="KXJ90554.1"/>
    <property type="molecule type" value="Genomic_DNA"/>
</dbReference>
<dbReference type="InParanoid" id="A0A136J0J4"/>
<dbReference type="Proteomes" id="UP000070501">
    <property type="component" value="Unassembled WGS sequence"/>
</dbReference>
<feature type="region of interest" description="Disordered" evidence="1">
    <location>
        <begin position="34"/>
        <end position="56"/>
    </location>
</feature>
<gene>
    <name evidence="2" type="ORF">Micbo1qcDRAFT_176337</name>
</gene>
<feature type="compositionally biased region" description="Acidic residues" evidence="1">
    <location>
        <begin position="35"/>
        <end position="56"/>
    </location>
</feature>